<keyword evidence="3" id="KW-1185">Reference proteome</keyword>
<evidence type="ECO:0000313" key="2">
    <source>
        <dbReference type="EMBL" id="OLQ03557.1"/>
    </source>
</evidence>
<protein>
    <submittedName>
        <fullName evidence="2">Uncharacterized protein</fullName>
    </submittedName>
</protein>
<gene>
    <name evidence="2" type="ORF">AK812_SmicGene13496</name>
</gene>
<reference evidence="2 3" key="1">
    <citation type="submission" date="2016-02" db="EMBL/GenBank/DDBJ databases">
        <title>Genome analysis of coral dinoflagellate symbionts highlights evolutionary adaptations to a symbiotic lifestyle.</title>
        <authorList>
            <person name="Aranda M."/>
            <person name="Li Y."/>
            <person name="Liew Y.J."/>
            <person name="Baumgarten S."/>
            <person name="Simakov O."/>
            <person name="Wilson M."/>
            <person name="Piel J."/>
            <person name="Ashoor H."/>
            <person name="Bougouffa S."/>
            <person name="Bajic V.B."/>
            <person name="Ryu T."/>
            <person name="Ravasi T."/>
            <person name="Bayer T."/>
            <person name="Micklem G."/>
            <person name="Kim H."/>
            <person name="Bhak J."/>
            <person name="Lajeunesse T.C."/>
            <person name="Voolstra C.R."/>
        </authorList>
    </citation>
    <scope>NUCLEOTIDE SEQUENCE [LARGE SCALE GENOMIC DNA]</scope>
    <source>
        <strain evidence="2 3">CCMP2467</strain>
    </source>
</reference>
<sequence length="207" mass="22019">MAAEDGPPDDAGDVAAAESAHEGPQVSAKASELSRWVLAALRSGERPELLADFVSRAIPLEDWESHQFEHQLRLAGSAFDSDPLSKTGKASALWKAAEAGANLPFGPPQRRPPPLPQKHDEAEPLQQLRTNLAELDVIMARLAHRAASSDGDAPQARFQFGFESTVIPRHRSAGSLLVKAPAPGHTSLVLPCAVAAGVTGNQYYGYC</sequence>
<dbReference type="AlphaFoldDB" id="A0A1Q9E807"/>
<feature type="compositionally biased region" description="Acidic residues" evidence="1">
    <location>
        <begin position="1"/>
        <end position="12"/>
    </location>
</feature>
<feature type="compositionally biased region" description="Pro residues" evidence="1">
    <location>
        <begin position="105"/>
        <end position="116"/>
    </location>
</feature>
<feature type="region of interest" description="Disordered" evidence="1">
    <location>
        <begin position="1"/>
        <end position="31"/>
    </location>
</feature>
<accession>A0A1Q9E807</accession>
<feature type="region of interest" description="Disordered" evidence="1">
    <location>
        <begin position="100"/>
        <end position="120"/>
    </location>
</feature>
<comment type="caution">
    <text evidence="2">The sequence shown here is derived from an EMBL/GenBank/DDBJ whole genome shotgun (WGS) entry which is preliminary data.</text>
</comment>
<organism evidence="2 3">
    <name type="scientific">Symbiodinium microadriaticum</name>
    <name type="common">Dinoflagellate</name>
    <name type="synonym">Zooxanthella microadriatica</name>
    <dbReference type="NCBI Taxonomy" id="2951"/>
    <lineage>
        <taxon>Eukaryota</taxon>
        <taxon>Sar</taxon>
        <taxon>Alveolata</taxon>
        <taxon>Dinophyceae</taxon>
        <taxon>Suessiales</taxon>
        <taxon>Symbiodiniaceae</taxon>
        <taxon>Symbiodinium</taxon>
    </lineage>
</organism>
<proteinExistence type="predicted"/>
<evidence type="ECO:0000313" key="3">
    <source>
        <dbReference type="Proteomes" id="UP000186817"/>
    </source>
</evidence>
<dbReference type="Proteomes" id="UP000186817">
    <property type="component" value="Unassembled WGS sequence"/>
</dbReference>
<evidence type="ECO:0000256" key="1">
    <source>
        <dbReference type="SAM" id="MobiDB-lite"/>
    </source>
</evidence>
<dbReference type="EMBL" id="LSRX01000233">
    <property type="protein sequence ID" value="OLQ03557.1"/>
    <property type="molecule type" value="Genomic_DNA"/>
</dbReference>
<name>A0A1Q9E807_SYMMI</name>